<dbReference type="InterPro" id="IPR002227">
    <property type="entry name" value="Tyrosinase_Cu-bd"/>
</dbReference>
<feature type="domain" description="Tyrosinase copper-binding" evidence="3">
    <location>
        <begin position="98"/>
        <end position="115"/>
    </location>
</feature>
<dbReference type="PROSITE" id="PS00498">
    <property type="entry name" value="TYROSINASE_2"/>
    <property type="match status" value="1"/>
</dbReference>
<name>A0A328BD42_9BACT</name>
<evidence type="ECO:0000259" key="4">
    <source>
        <dbReference type="PROSITE" id="PS00498"/>
    </source>
</evidence>
<organism evidence="5 6">
    <name type="scientific">Hymenobacter edaphi</name>
    <dbReference type="NCBI Taxonomy" id="2211146"/>
    <lineage>
        <taxon>Bacteria</taxon>
        <taxon>Pseudomonadati</taxon>
        <taxon>Bacteroidota</taxon>
        <taxon>Cytophagia</taxon>
        <taxon>Cytophagales</taxon>
        <taxon>Hymenobacteraceae</taxon>
        <taxon>Hymenobacter</taxon>
    </lineage>
</organism>
<proteinExistence type="predicted"/>
<evidence type="ECO:0000313" key="5">
    <source>
        <dbReference type="EMBL" id="RAK64585.1"/>
    </source>
</evidence>
<comment type="caution">
    <text evidence="5">The sequence shown here is derived from an EMBL/GenBank/DDBJ whole genome shotgun (WGS) entry which is preliminary data.</text>
</comment>
<evidence type="ECO:0000256" key="1">
    <source>
        <dbReference type="ARBA" id="ARBA00022723"/>
    </source>
</evidence>
<dbReference type="InterPro" id="IPR008922">
    <property type="entry name" value="Di-copper_centre_dom_sf"/>
</dbReference>
<keyword evidence="1" id="KW-0479">Metal-binding</keyword>
<evidence type="ECO:0000256" key="2">
    <source>
        <dbReference type="ARBA" id="ARBA00023008"/>
    </source>
</evidence>
<dbReference type="GO" id="GO:0046872">
    <property type="term" value="F:metal ion binding"/>
    <property type="evidence" value="ECO:0007669"/>
    <property type="project" value="UniProtKB-KW"/>
</dbReference>
<dbReference type="EMBL" id="QHKM01000006">
    <property type="protein sequence ID" value="RAK64585.1"/>
    <property type="molecule type" value="Genomic_DNA"/>
</dbReference>
<accession>A0A328BD42</accession>
<protein>
    <submittedName>
        <fullName evidence="5">Tyrosinase family protein</fullName>
    </submittedName>
</protein>
<feature type="domain" description="Tyrosinase copper-binding" evidence="4">
    <location>
        <begin position="275"/>
        <end position="286"/>
    </location>
</feature>
<dbReference type="InterPro" id="IPR057190">
    <property type="entry name" value="DUF7868"/>
</dbReference>
<dbReference type="PROSITE" id="PS00497">
    <property type="entry name" value="TYROSINASE_1"/>
    <property type="match status" value="1"/>
</dbReference>
<dbReference type="RefSeq" id="WP_111479533.1">
    <property type="nucleotide sequence ID" value="NZ_QHKM01000006.1"/>
</dbReference>
<dbReference type="PRINTS" id="PR00092">
    <property type="entry name" value="TYROSINASE"/>
</dbReference>
<gene>
    <name evidence="5" type="ORF">DLM85_18005</name>
</gene>
<dbReference type="Gene3D" id="1.10.1280.10">
    <property type="entry name" value="Di-copper center containing domain from catechol oxidase"/>
    <property type="match status" value="1"/>
</dbReference>
<dbReference type="Proteomes" id="UP000248553">
    <property type="component" value="Unassembled WGS sequence"/>
</dbReference>
<dbReference type="Pfam" id="PF00264">
    <property type="entry name" value="Tyrosinase"/>
    <property type="match status" value="1"/>
</dbReference>
<keyword evidence="6" id="KW-1185">Reference proteome</keyword>
<dbReference type="SUPFAM" id="SSF48056">
    <property type="entry name" value="Di-copper centre-containing domain"/>
    <property type="match status" value="1"/>
</dbReference>
<dbReference type="Pfam" id="PF25271">
    <property type="entry name" value="DUF7868"/>
    <property type="match status" value="1"/>
</dbReference>
<dbReference type="PANTHER" id="PTHR11474:SF76">
    <property type="entry name" value="SHKT DOMAIN-CONTAINING PROTEIN"/>
    <property type="match status" value="1"/>
</dbReference>
<dbReference type="InterPro" id="IPR050316">
    <property type="entry name" value="Tyrosinase/Hemocyanin"/>
</dbReference>
<reference evidence="6" key="1">
    <citation type="submission" date="2018-05" db="EMBL/GenBank/DDBJ databases">
        <authorList>
            <person name="Nie L."/>
        </authorList>
    </citation>
    <scope>NUCLEOTIDE SEQUENCE [LARGE SCALE GENOMIC DNA]</scope>
    <source>
        <strain evidence="6">NL</strain>
    </source>
</reference>
<sequence length="539" mass="57963">MPQYTRNNAWNNGGTFDNPDVLWYAKGVGQMMRRALNDPTSWWFYAAIHGEYVNPATAWYPSPAAFPAWGYITSPPSVPTSPLPSPAMQELYWNQCQHGSWYFLPWHRGYLMALETQLRQDIVAQGGPETWALPYWNYFGGEAGSQFQMPPAFAAQTLPDGSPNPLYLAMRYGPDGDANIYVPTAAGEAAHPNDPKLPPVANEVTEQPALSETQFSKADPLYGFGGPDTGFSHDGGHFGRLESNPHNKVHVYVGGTPSNTALYGLMADPGTAALDPIFYLHHCNIDRLWAVWNASGNANPTAPSWLDGPAQQFAMPDPNGQPWYYTPGQMSDLGALDYHYQELLSQPAVEPALATRLVLLGAAAAAAKVASEPAAPVAPRQPELLGANRGALRIQTGGTQTLVKMDPSVRHKTEVSLARAAETAQPDSAFLKLENVRGTFDATVLQVYVQAATGAAGGDKALLADTVALFGLRRASAADGQHGGEGLTLVLDITHILDQLHLAGGLTADALQVDIVPNRPLPDGGVVEVGRVSVYRQAF</sequence>
<dbReference type="PANTHER" id="PTHR11474">
    <property type="entry name" value="TYROSINASE FAMILY MEMBER"/>
    <property type="match status" value="1"/>
</dbReference>
<evidence type="ECO:0000313" key="6">
    <source>
        <dbReference type="Proteomes" id="UP000248553"/>
    </source>
</evidence>
<keyword evidence="2" id="KW-0186">Copper</keyword>
<dbReference type="OrthoDB" id="2874181at2"/>
<dbReference type="AlphaFoldDB" id="A0A328BD42"/>
<evidence type="ECO:0000259" key="3">
    <source>
        <dbReference type="PROSITE" id="PS00497"/>
    </source>
</evidence>
<dbReference type="GO" id="GO:0016491">
    <property type="term" value="F:oxidoreductase activity"/>
    <property type="evidence" value="ECO:0007669"/>
    <property type="project" value="InterPro"/>
</dbReference>